<dbReference type="Gene3D" id="3.40.50.1820">
    <property type="entry name" value="alpha/beta hydrolase"/>
    <property type="match status" value="1"/>
</dbReference>
<dbReference type="RefSeq" id="WP_281456428.1">
    <property type="nucleotide sequence ID" value="NZ_JASAOF010000009.1"/>
</dbReference>
<evidence type="ECO:0000259" key="1">
    <source>
        <dbReference type="Pfam" id="PF00561"/>
    </source>
</evidence>
<dbReference type="Proteomes" id="UP001237595">
    <property type="component" value="Unassembled WGS sequence"/>
</dbReference>
<organism evidence="2 3">
    <name type="scientific">Saccharopolyspora ipomoeae</name>
    <dbReference type="NCBI Taxonomy" id="3042027"/>
    <lineage>
        <taxon>Bacteria</taxon>
        <taxon>Bacillati</taxon>
        <taxon>Actinomycetota</taxon>
        <taxon>Actinomycetes</taxon>
        <taxon>Pseudonocardiales</taxon>
        <taxon>Pseudonocardiaceae</taxon>
        <taxon>Saccharopolyspora</taxon>
    </lineage>
</organism>
<name>A0ABT6PR21_9PSEU</name>
<accession>A0ABT6PR21</accession>
<keyword evidence="3" id="KW-1185">Reference proteome</keyword>
<dbReference type="InterPro" id="IPR000073">
    <property type="entry name" value="AB_hydrolase_1"/>
</dbReference>
<proteinExistence type="predicted"/>
<dbReference type="GO" id="GO:0016787">
    <property type="term" value="F:hydrolase activity"/>
    <property type="evidence" value="ECO:0007669"/>
    <property type="project" value="UniProtKB-KW"/>
</dbReference>
<keyword evidence="2" id="KW-0378">Hydrolase</keyword>
<gene>
    <name evidence="2" type="ORF">QFW96_15905</name>
</gene>
<dbReference type="Pfam" id="PF00561">
    <property type="entry name" value="Abhydrolase_1"/>
    <property type="match status" value="1"/>
</dbReference>
<dbReference type="PANTHER" id="PTHR43433">
    <property type="entry name" value="HYDROLASE, ALPHA/BETA FOLD FAMILY PROTEIN"/>
    <property type="match status" value="1"/>
</dbReference>
<protein>
    <submittedName>
        <fullName evidence="2">Alpha/beta hydrolase</fullName>
    </submittedName>
</protein>
<feature type="domain" description="AB hydrolase-1" evidence="1">
    <location>
        <begin position="27"/>
        <end position="124"/>
    </location>
</feature>
<dbReference type="PANTHER" id="PTHR43433:SF5">
    <property type="entry name" value="AB HYDROLASE-1 DOMAIN-CONTAINING PROTEIN"/>
    <property type="match status" value="1"/>
</dbReference>
<dbReference type="InterPro" id="IPR029058">
    <property type="entry name" value="AB_hydrolase_fold"/>
</dbReference>
<comment type="caution">
    <text evidence="2">The sequence shown here is derived from an EMBL/GenBank/DDBJ whole genome shotgun (WGS) entry which is preliminary data.</text>
</comment>
<sequence length="225" mass="23998">MAFTERDGVKLWYDAVLPVEGVPGTSPVLLLHGFASDAELTWERTGWLRAVADRGHVVTDLRGHGRSDRPDTGYTPEDLARDVLAVLDAAEVRQADVVAYSMGGLVAWTLAALAPDRVRAMALGGLDGRPVDRTTMLEVQRALTAEDLTPCIDAVAGHHLTPPPPAPVLFASGDQDEIAPEARSFAESLDAPHISLGRRNHLNAVSSRTFKTAALDFFNTGAVGG</sequence>
<evidence type="ECO:0000313" key="2">
    <source>
        <dbReference type="EMBL" id="MDI2030113.1"/>
    </source>
</evidence>
<reference evidence="2 3" key="1">
    <citation type="submission" date="2023-04" db="EMBL/GenBank/DDBJ databases">
        <title>Draft genome sequence of Saccharopolyspora sp. TS4A08 isolated from sweet potato rhizospheric soil.</title>
        <authorList>
            <person name="Suksaard P."/>
            <person name="Duangmal K."/>
        </authorList>
    </citation>
    <scope>NUCLEOTIDE SEQUENCE [LARGE SCALE GENOMIC DNA]</scope>
    <source>
        <strain evidence="2 3">TS4A08</strain>
    </source>
</reference>
<dbReference type="InterPro" id="IPR050471">
    <property type="entry name" value="AB_hydrolase"/>
</dbReference>
<dbReference type="EMBL" id="JASAOF010000009">
    <property type="protein sequence ID" value="MDI2030113.1"/>
    <property type="molecule type" value="Genomic_DNA"/>
</dbReference>
<evidence type="ECO:0000313" key="3">
    <source>
        <dbReference type="Proteomes" id="UP001237595"/>
    </source>
</evidence>
<dbReference type="SUPFAM" id="SSF53474">
    <property type="entry name" value="alpha/beta-Hydrolases"/>
    <property type="match status" value="1"/>
</dbReference>